<dbReference type="Proteomes" id="UP000732380">
    <property type="component" value="Unassembled WGS sequence"/>
</dbReference>
<dbReference type="EMBL" id="SRQM01000601">
    <property type="protein sequence ID" value="KAG6107946.1"/>
    <property type="molecule type" value="Genomic_DNA"/>
</dbReference>
<protein>
    <submittedName>
        <fullName evidence="2">Uncharacterized protein</fullName>
    </submittedName>
</protein>
<organism evidence="2 3">
    <name type="scientific">Claviceps humidiphila</name>
    <dbReference type="NCBI Taxonomy" id="1294629"/>
    <lineage>
        <taxon>Eukaryota</taxon>
        <taxon>Fungi</taxon>
        <taxon>Dikarya</taxon>
        <taxon>Ascomycota</taxon>
        <taxon>Pezizomycotina</taxon>
        <taxon>Sordariomycetes</taxon>
        <taxon>Hypocreomycetidae</taxon>
        <taxon>Hypocreales</taxon>
        <taxon>Clavicipitaceae</taxon>
        <taxon>Claviceps</taxon>
    </lineage>
</organism>
<dbReference type="AlphaFoldDB" id="A0A9P7PUJ1"/>
<feature type="region of interest" description="Disordered" evidence="1">
    <location>
        <begin position="67"/>
        <end position="123"/>
    </location>
</feature>
<feature type="compositionally biased region" description="Basic and acidic residues" evidence="1">
    <location>
        <begin position="84"/>
        <end position="108"/>
    </location>
</feature>
<sequence length="123" mass="13830">MEGAAKCFSLLDVQRAGFIEKYDTRAGKIIDSGLPTKNYITIDTYANIFSDEPDAGRMILPATAKVMRGGRNPSNESEIPLDASCRRSQDQRLRRTATDRFRLHRNSDFKSNSKTIAEENLQS</sequence>
<accession>A0A9P7PUJ1</accession>
<evidence type="ECO:0000313" key="3">
    <source>
        <dbReference type="Proteomes" id="UP000732380"/>
    </source>
</evidence>
<comment type="caution">
    <text evidence="2">The sequence shown here is derived from an EMBL/GenBank/DDBJ whole genome shotgun (WGS) entry which is preliminary data.</text>
</comment>
<evidence type="ECO:0000256" key="1">
    <source>
        <dbReference type="SAM" id="MobiDB-lite"/>
    </source>
</evidence>
<evidence type="ECO:0000313" key="2">
    <source>
        <dbReference type="EMBL" id="KAG6107946.1"/>
    </source>
</evidence>
<proteinExistence type="predicted"/>
<reference evidence="2 3" key="1">
    <citation type="journal article" date="2020" name="bioRxiv">
        <title>Whole genome comparisons of ergot fungi reveals the divergence and evolution of species within the genus Claviceps are the result of varying mechanisms driving genome evolution and host range expansion.</title>
        <authorList>
            <person name="Wyka S.A."/>
            <person name="Mondo S.J."/>
            <person name="Liu M."/>
            <person name="Dettman J."/>
            <person name="Nalam V."/>
            <person name="Broders K.D."/>
        </authorList>
    </citation>
    <scope>NUCLEOTIDE SEQUENCE [LARGE SCALE GENOMIC DNA]</scope>
    <source>
        <strain evidence="2 3">LM576</strain>
    </source>
</reference>
<name>A0A9P7PUJ1_9HYPO</name>
<gene>
    <name evidence="2" type="ORF">E4U13_006724</name>
</gene>
<keyword evidence="3" id="KW-1185">Reference proteome</keyword>
<feature type="compositionally biased region" description="Polar residues" evidence="1">
    <location>
        <begin position="109"/>
        <end position="123"/>
    </location>
</feature>